<gene>
    <name evidence="3" type="primary">LOC140006879</name>
</gene>
<evidence type="ECO:0000313" key="3">
    <source>
        <dbReference type="RefSeq" id="XP_071905652.1"/>
    </source>
</evidence>
<dbReference type="RefSeq" id="XP_071905652.1">
    <property type="nucleotide sequence ID" value="XM_072049551.1"/>
</dbReference>
<keyword evidence="2" id="KW-1185">Reference proteome</keyword>
<dbReference type="InterPro" id="IPR036691">
    <property type="entry name" value="Endo/exonu/phosph_ase_sf"/>
</dbReference>
<dbReference type="GeneID" id="140006879"/>
<name>A0ABM4UEE5_COFAR</name>
<dbReference type="PANTHER" id="PTHR31286:SF179">
    <property type="entry name" value="RNASE H TYPE-1 DOMAIN-CONTAINING PROTEIN"/>
    <property type="match status" value="1"/>
</dbReference>
<dbReference type="InterPro" id="IPR040256">
    <property type="entry name" value="At4g02000-like"/>
</dbReference>
<sequence length="573" mass="63173">MEELRKMFQSMGFKGVYCLGLLDPRHVLIRFTLEENYLRCWLRGVWNFQSWVMHIFKWSPIFSVSSESPIAPVWVSLPGLPVHYFAKGSLFSIVCLIGESLKVDSSMVALVRPNMARVCVEVNLQQELPEKFWIGNGFVGRFWQRVEYENLPNFYADYCKVGHRAQVCRIGMGREVRGRSTAEDQRQACAPKAAVVAPVGDATGHGELLGTSLQEDERGAHHLGGEFTVMELLEGETEQGTRRELQDAPPKNTALLDARQVDASATVVVSIEEPKNAGKELRSLPAEECSLAEAAILPGCVEVRLVDAVVLEGSPGLTGVENRHGQFVVLTAARNLSPRGTTLREEVWEGEDGLAAEQPCQVIDDSFRVVTGKSKGVRVKFPSDRELRSTGGQFLSLSILYPYLGSSISFSAVHAATTAEERKDLWAGLLQCQPSHGSWMVCGDFNVVVGEEEKKGGRPFTVAEAADFGAFMSAAGLVDGGLSGSSFTWCNNRHGRARIWKRLDRLLLNVECFDAGLSLGVAHLERHPSDHAPLLISTATRMDGKPHPFRFINAWADHKEFFGNGERVMAAEV</sequence>
<evidence type="ECO:0000259" key="1">
    <source>
        <dbReference type="Pfam" id="PF14111"/>
    </source>
</evidence>
<evidence type="ECO:0000313" key="2">
    <source>
        <dbReference type="Proteomes" id="UP001652660"/>
    </source>
</evidence>
<organism evidence="2 3">
    <name type="scientific">Coffea arabica</name>
    <name type="common">Arabian coffee</name>
    <dbReference type="NCBI Taxonomy" id="13443"/>
    <lineage>
        <taxon>Eukaryota</taxon>
        <taxon>Viridiplantae</taxon>
        <taxon>Streptophyta</taxon>
        <taxon>Embryophyta</taxon>
        <taxon>Tracheophyta</taxon>
        <taxon>Spermatophyta</taxon>
        <taxon>Magnoliopsida</taxon>
        <taxon>eudicotyledons</taxon>
        <taxon>Gunneridae</taxon>
        <taxon>Pentapetalae</taxon>
        <taxon>asterids</taxon>
        <taxon>lamiids</taxon>
        <taxon>Gentianales</taxon>
        <taxon>Rubiaceae</taxon>
        <taxon>Ixoroideae</taxon>
        <taxon>Gardenieae complex</taxon>
        <taxon>Bertiereae - Coffeeae clade</taxon>
        <taxon>Coffeeae</taxon>
        <taxon>Coffea</taxon>
    </lineage>
</organism>
<accession>A0ABM4UEE5</accession>
<reference evidence="3" key="1">
    <citation type="submission" date="2025-08" db="UniProtKB">
        <authorList>
            <consortium name="RefSeq"/>
        </authorList>
    </citation>
    <scope>IDENTIFICATION</scope>
    <source>
        <tissue evidence="3">Leaves</tissue>
    </source>
</reference>
<feature type="domain" description="DUF4283" evidence="1">
    <location>
        <begin position="4"/>
        <end position="64"/>
    </location>
</feature>
<protein>
    <recommendedName>
        <fullName evidence="1">DUF4283 domain-containing protein</fullName>
    </recommendedName>
</protein>
<dbReference type="Pfam" id="PF14111">
    <property type="entry name" value="DUF4283"/>
    <property type="match status" value="1"/>
</dbReference>
<proteinExistence type="predicted"/>
<dbReference type="PANTHER" id="PTHR31286">
    <property type="entry name" value="GLYCINE-RICH CELL WALL STRUCTURAL PROTEIN 1.8-LIKE"/>
    <property type="match status" value="1"/>
</dbReference>
<dbReference type="Gene3D" id="3.60.10.10">
    <property type="entry name" value="Endonuclease/exonuclease/phosphatase"/>
    <property type="match status" value="1"/>
</dbReference>
<dbReference type="Proteomes" id="UP001652660">
    <property type="component" value="Chromosome 5e"/>
</dbReference>
<dbReference type="InterPro" id="IPR025558">
    <property type="entry name" value="DUF4283"/>
</dbReference>
<dbReference type="SUPFAM" id="SSF56219">
    <property type="entry name" value="DNase I-like"/>
    <property type="match status" value="1"/>
</dbReference>